<evidence type="ECO:0000256" key="2">
    <source>
        <dbReference type="ARBA" id="ARBA00023054"/>
    </source>
</evidence>
<dbReference type="PANTHER" id="PTHR30469">
    <property type="entry name" value="MULTIDRUG RESISTANCE PROTEIN MDTA"/>
    <property type="match status" value="1"/>
</dbReference>
<dbReference type="GO" id="GO:0019898">
    <property type="term" value="C:extrinsic component of membrane"/>
    <property type="evidence" value="ECO:0007669"/>
    <property type="project" value="InterPro"/>
</dbReference>
<comment type="similarity">
    <text evidence="1">Belongs to the membrane fusion protein (MFP) (TC 8.A.1) family.</text>
</comment>
<dbReference type="Proteomes" id="UP000265619">
    <property type="component" value="Unassembled WGS sequence"/>
</dbReference>
<protein>
    <submittedName>
        <fullName evidence="4">Efflux RND transporter periplasmic adaptor subunit</fullName>
    </submittedName>
</protein>
<dbReference type="InterPro" id="IPR006143">
    <property type="entry name" value="RND_pump_MFP"/>
</dbReference>
<dbReference type="OrthoDB" id="9784484at2"/>
<dbReference type="AlphaFoldDB" id="A0A9X8CYT8"/>
<evidence type="ECO:0000256" key="1">
    <source>
        <dbReference type="ARBA" id="ARBA00009477"/>
    </source>
</evidence>
<dbReference type="Gene3D" id="6.10.140.1990">
    <property type="match status" value="1"/>
</dbReference>
<dbReference type="GO" id="GO:0030313">
    <property type="term" value="C:cell envelope"/>
    <property type="evidence" value="ECO:0007669"/>
    <property type="project" value="UniProtKB-SubCell"/>
</dbReference>
<dbReference type="InterPro" id="IPR030190">
    <property type="entry name" value="MacA_alpha-hairpin_sf"/>
</dbReference>
<gene>
    <name evidence="4" type="ORF">D3H34_31755</name>
</gene>
<dbReference type="EMBL" id="QXMN01000143">
    <property type="protein sequence ID" value="RIX71609.1"/>
    <property type="molecule type" value="Genomic_DNA"/>
</dbReference>
<keyword evidence="5" id="KW-1185">Reference proteome</keyword>
<dbReference type="GO" id="GO:0015562">
    <property type="term" value="F:efflux transmembrane transporter activity"/>
    <property type="evidence" value="ECO:0007669"/>
    <property type="project" value="TreeGrafter"/>
</dbReference>
<keyword evidence="2" id="KW-0175">Coiled coil</keyword>
<evidence type="ECO:0000259" key="3">
    <source>
        <dbReference type="Pfam" id="PF25917"/>
    </source>
</evidence>
<dbReference type="GO" id="GO:1990281">
    <property type="term" value="C:efflux pump complex"/>
    <property type="evidence" value="ECO:0007669"/>
    <property type="project" value="TreeGrafter"/>
</dbReference>
<dbReference type="GO" id="GO:1990961">
    <property type="term" value="P:xenobiotic detoxification by transmembrane export across the plasma membrane"/>
    <property type="evidence" value="ECO:0007669"/>
    <property type="project" value="InterPro"/>
</dbReference>
<accession>A0A9X8CYT8</accession>
<sequence>MTLPDSLSLSPRRRSRAVRYFVPLAAVVALGALWLLLRPAAASPWQTVTVARGDIEASVAAIGTLQPLRSVDVGAQVSGQITRLLVRAGDEVEKGQLLAEIDASVLAATVEAGRAQIAGLRAQADDARAQHELAGQQHARQQQMARDEATRLEDLQTAAAMLKSTAARVAQYEAQIAQTAASLRADEARLGYTRIYAPIAGTVTGLDVKEGQTLNATYQTPTVLRIADLRRMTVWTDVSEADIRQVKSGMPAYFSTLGSDRRRWSGTVRQVLPAPSAAAGAPATATAGMPAAGTKAVQYTVLFDVDNPDGALMPQMTAQVTFVSAAVKDVLTAPLAAFTALDGESGAYEARILAEKSPDQLVEVRRVQLGTRNRLQVEVTGGLEEGE</sequence>
<dbReference type="Pfam" id="PF25917">
    <property type="entry name" value="BSH_RND"/>
    <property type="match status" value="1"/>
</dbReference>
<proteinExistence type="inferred from homology"/>
<evidence type="ECO:0000313" key="5">
    <source>
        <dbReference type="Proteomes" id="UP000265619"/>
    </source>
</evidence>
<feature type="non-terminal residue" evidence="4">
    <location>
        <position position="387"/>
    </location>
</feature>
<dbReference type="GO" id="GO:1990195">
    <property type="term" value="C:macrolide transmembrane transporter complex"/>
    <property type="evidence" value="ECO:0007669"/>
    <property type="project" value="InterPro"/>
</dbReference>
<dbReference type="SUPFAM" id="SSF111369">
    <property type="entry name" value="HlyD-like secretion proteins"/>
    <property type="match status" value="1"/>
</dbReference>
<dbReference type="NCBIfam" id="TIGR01730">
    <property type="entry name" value="RND_mfp"/>
    <property type="match status" value="1"/>
</dbReference>
<dbReference type="InterPro" id="IPR058625">
    <property type="entry name" value="MdtA-like_BSH"/>
</dbReference>
<evidence type="ECO:0000313" key="4">
    <source>
        <dbReference type="EMBL" id="RIX71609.1"/>
    </source>
</evidence>
<organism evidence="4 5">
    <name type="scientific">Acidovorax cavernicola</name>
    <dbReference type="NCBI Taxonomy" id="1675792"/>
    <lineage>
        <taxon>Bacteria</taxon>
        <taxon>Pseudomonadati</taxon>
        <taxon>Pseudomonadota</taxon>
        <taxon>Betaproteobacteria</taxon>
        <taxon>Burkholderiales</taxon>
        <taxon>Comamonadaceae</taxon>
        <taxon>Acidovorax</taxon>
    </lineage>
</organism>
<name>A0A9X8CYT8_9BURK</name>
<dbReference type="Gene3D" id="2.40.30.170">
    <property type="match status" value="1"/>
</dbReference>
<dbReference type="Gene3D" id="2.40.50.100">
    <property type="match status" value="1"/>
</dbReference>
<dbReference type="PANTHER" id="PTHR30469:SF33">
    <property type="entry name" value="SLR1207 PROTEIN"/>
    <property type="match status" value="1"/>
</dbReference>
<feature type="domain" description="Multidrug resistance protein MdtA-like barrel-sandwich hybrid" evidence="3">
    <location>
        <begin position="69"/>
        <end position="224"/>
    </location>
</feature>
<comment type="caution">
    <text evidence="4">The sequence shown here is derived from an EMBL/GenBank/DDBJ whole genome shotgun (WGS) entry which is preliminary data.</text>
</comment>
<dbReference type="RefSeq" id="WP_119558775.1">
    <property type="nucleotide sequence ID" value="NZ_QXMN01000143.1"/>
</dbReference>
<reference evidence="4 5" key="1">
    <citation type="submission" date="2018-09" db="EMBL/GenBank/DDBJ databases">
        <title>Acidovorax cavernicola nov. sp. isolated from Gruta de las Maravillas (Aracena, Spain).</title>
        <authorList>
            <person name="Jurado V."/>
            <person name="Gutierrez-Patricio S."/>
            <person name="Gonzalez-Pimentel J.L."/>
            <person name="Miller A.Z."/>
            <person name="Laiz L."/>
            <person name="Saiz-Jimenez C."/>
        </authorList>
    </citation>
    <scope>NUCLEOTIDE SEQUENCE [LARGE SCALE GENOMIC DNA]</scope>
    <source>
        <strain evidence="4 5">1011MAR4D40.2</strain>
    </source>
</reference>